<dbReference type="GO" id="GO:0046872">
    <property type="term" value="F:metal ion binding"/>
    <property type="evidence" value="ECO:0007669"/>
    <property type="project" value="UniProtKB-KW"/>
</dbReference>
<evidence type="ECO:0000256" key="11">
    <source>
        <dbReference type="PIRSR" id="PIRSR004911-1"/>
    </source>
</evidence>
<evidence type="ECO:0000256" key="1">
    <source>
        <dbReference type="ARBA" id="ARBA00001933"/>
    </source>
</evidence>
<comment type="cofactor">
    <cofactor evidence="2">
        <name>[4Fe-4S] cluster</name>
        <dbReference type="ChEBI" id="CHEBI:49883"/>
    </cofactor>
</comment>
<dbReference type="PROSITE" id="PS51918">
    <property type="entry name" value="RADICAL_SAM"/>
    <property type="match status" value="1"/>
</dbReference>
<dbReference type="InterPro" id="IPR025895">
    <property type="entry name" value="LAM_C_dom"/>
</dbReference>
<dbReference type="EMBL" id="JACHGJ010000010">
    <property type="protein sequence ID" value="MBB6482147.1"/>
    <property type="molecule type" value="Genomic_DNA"/>
</dbReference>
<keyword evidence="6 11" id="KW-0479">Metal-binding</keyword>
<protein>
    <submittedName>
        <fullName evidence="14">Lysine 2,3-aminomutase</fullName>
        <ecNumber evidence="14">5.4.3.2</ecNumber>
    </submittedName>
</protein>
<evidence type="ECO:0000256" key="9">
    <source>
        <dbReference type="ARBA" id="ARBA00023014"/>
    </source>
</evidence>
<dbReference type="GO" id="GO:0050066">
    <property type="term" value="F:L-lysine 2,3-aminomutase activity"/>
    <property type="evidence" value="ECO:0007669"/>
    <property type="project" value="UniProtKB-EC"/>
</dbReference>
<keyword evidence="9 11" id="KW-0411">Iron-sulfur</keyword>
<dbReference type="InterPro" id="IPR013785">
    <property type="entry name" value="Aldolase_TIM"/>
</dbReference>
<evidence type="ECO:0000313" key="14">
    <source>
        <dbReference type="EMBL" id="MBB6482147.1"/>
    </source>
</evidence>
<dbReference type="AlphaFoldDB" id="A0A841RG06"/>
<dbReference type="Gene3D" id="3.20.20.70">
    <property type="entry name" value="Aldolase class I"/>
    <property type="match status" value="1"/>
</dbReference>
<evidence type="ECO:0000256" key="4">
    <source>
        <dbReference type="ARBA" id="ARBA00022485"/>
    </source>
</evidence>
<accession>A0A841RG06</accession>
<comment type="similarity">
    <text evidence="3">Belongs to the radical SAM superfamily. KamA family.</text>
</comment>
<dbReference type="SFLD" id="SFLDS00029">
    <property type="entry name" value="Radical_SAM"/>
    <property type="match status" value="1"/>
</dbReference>
<keyword evidence="5" id="KW-0949">S-adenosyl-L-methionine</keyword>
<evidence type="ECO:0000256" key="6">
    <source>
        <dbReference type="ARBA" id="ARBA00022723"/>
    </source>
</evidence>
<keyword evidence="10 14" id="KW-0413">Isomerase</keyword>
<dbReference type="Pfam" id="PF04055">
    <property type="entry name" value="Radical_SAM"/>
    <property type="match status" value="1"/>
</dbReference>
<feature type="binding site" evidence="11">
    <location>
        <position position="115"/>
    </location>
    <ligand>
        <name>[4Fe-4S] cluster</name>
        <dbReference type="ChEBI" id="CHEBI:49883"/>
        <note>4Fe-4S-S-AdoMet</note>
    </ligand>
</feature>
<dbReference type="Proteomes" id="UP000587760">
    <property type="component" value="Unassembled WGS sequence"/>
</dbReference>
<sequence>MADSEWSDILKKSWRRLSDLKGFTLTEEEKAFFSHQGKEDNLQFLVNPYYASLAEDVPDDPIRRQFLPLLSEYTILERELTDPLGEKSYSPVPRLIHRYRDRVLLLVTDSCAMYCRHCFRRSFAGHEGRIVSSGEMERIAAYLADHREVNEILLSGGDPLTCTDGRLESILKAIREVRPDMAIRLATRIPVVLPQRITPELVDILRRNGPLWVVTQFNHSREITAQSERAAARLVDGGIPVLNQSVLLRGVNDSVSALEDLFQSLVRLRIKPYYLFQGDLAAGTSHLRVPLKRGRELMKELRTRISGLALPVYAVDMPGGGGKIPLTEDYSVGEDEENYYFRNIEGQEYAYPREN</sequence>
<feature type="binding site" evidence="11">
    <location>
        <position position="118"/>
    </location>
    <ligand>
        <name>[4Fe-4S] cluster</name>
        <dbReference type="ChEBI" id="CHEBI:49883"/>
        <note>4Fe-4S-S-AdoMet</note>
    </ligand>
</feature>
<comment type="caution">
    <text evidence="14">The sequence shown here is derived from an EMBL/GenBank/DDBJ whole genome shotgun (WGS) entry which is preliminary data.</text>
</comment>
<dbReference type="InterPro" id="IPR058240">
    <property type="entry name" value="rSAM_sf"/>
</dbReference>
<dbReference type="InterPro" id="IPR003739">
    <property type="entry name" value="Lys_aminomutase/Glu_NH3_mut"/>
</dbReference>
<keyword evidence="7 12" id="KW-0663">Pyridoxal phosphate</keyword>
<proteinExistence type="inferred from homology"/>
<keyword evidence="8" id="KW-0408">Iron</keyword>
<evidence type="ECO:0000256" key="3">
    <source>
        <dbReference type="ARBA" id="ARBA00008703"/>
    </source>
</evidence>
<feature type="domain" description="Radical SAM core" evidence="13">
    <location>
        <begin position="97"/>
        <end position="311"/>
    </location>
</feature>
<dbReference type="EC" id="5.4.3.2" evidence="14"/>
<name>A0A841RG06_9SPIO</name>
<reference evidence="14 15" key="1">
    <citation type="submission" date="2020-08" db="EMBL/GenBank/DDBJ databases">
        <title>Genomic Encyclopedia of Type Strains, Phase IV (KMG-IV): sequencing the most valuable type-strain genomes for metagenomic binning, comparative biology and taxonomic classification.</title>
        <authorList>
            <person name="Goeker M."/>
        </authorList>
    </citation>
    <scope>NUCLEOTIDE SEQUENCE [LARGE SCALE GENOMIC DNA]</scope>
    <source>
        <strain evidence="14 15">DSM 2461</strain>
    </source>
</reference>
<keyword evidence="4 11" id="KW-0004">4Fe-4S</keyword>
<dbReference type="SUPFAM" id="SSF102114">
    <property type="entry name" value="Radical SAM enzymes"/>
    <property type="match status" value="1"/>
</dbReference>
<evidence type="ECO:0000313" key="15">
    <source>
        <dbReference type="Proteomes" id="UP000587760"/>
    </source>
</evidence>
<dbReference type="RefSeq" id="WP_184748383.1">
    <property type="nucleotide sequence ID" value="NZ_JACHGJ010000010.1"/>
</dbReference>
<dbReference type="NCBIfam" id="TIGR00238">
    <property type="entry name" value="KamA family radical SAM protein"/>
    <property type="match status" value="1"/>
</dbReference>
<evidence type="ECO:0000256" key="2">
    <source>
        <dbReference type="ARBA" id="ARBA00001966"/>
    </source>
</evidence>
<gene>
    <name evidence="14" type="ORF">HNR50_003836</name>
</gene>
<evidence type="ECO:0000256" key="10">
    <source>
        <dbReference type="ARBA" id="ARBA00023235"/>
    </source>
</evidence>
<feature type="modified residue" description="N6-(pyridoxal phosphate)lysine" evidence="12">
    <location>
        <position position="323"/>
    </location>
</feature>
<organism evidence="14 15">
    <name type="scientific">Spirochaeta isovalerica</name>
    <dbReference type="NCBI Taxonomy" id="150"/>
    <lineage>
        <taxon>Bacteria</taxon>
        <taxon>Pseudomonadati</taxon>
        <taxon>Spirochaetota</taxon>
        <taxon>Spirochaetia</taxon>
        <taxon>Spirochaetales</taxon>
        <taxon>Spirochaetaceae</taxon>
        <taxon>Spirochaeta</taxon>
    </lineage>
</organism>
<evidence type="ECO:0000256" key="7">
    <source>
        <dbReference type="ARBA" id="ARBA00022898"/>
    </source>
</evidence>
<comment type="cofactor">
    <cofactor evidence="1 12">
        <name>pyridoxal 5'-phosphate</name>
        <dbReference type="ChEBI" id="CHEBI:597326"/>
    </cofactor>
</comment>
<dbReference type="SFLD" id="SFLDG01070">
    <property type="entry name" value="PLP-dependent"/>
    <property type="match status" value="1"/>
</dbReference>
<feature type="binding site" evidence="11">
    <location>
        <position position="111"/>
    </location>
    <ligand>
        <name>[4Fe-4S] cluster</name>
        <dbReference type="ChEBI" id="CHEBI:49883"/>
        <note>4Fe-4S-S-AdoMet</note>
    </ligand>
</feature>
<dbReference type="PANTHER" id="PTHR30538:SF1">
    <property type="entry name" value="L-LYSINE 2,3-AMINOMUTASE"/>
    <property type="match status" value="1"/>
</dbReference>
<dbReference type="PANTHER" id="PTHR30538">
    <property type="entry name" value="LYSINE 2,3-AMINOMUTASE-RELATED"/>
    <property type="match status" value="1"/>
</dbReference>
<dbReference type="GO" id="GO:0051539">
    <property type="term" value="F:4 iron, 4 sulfur cluster binding"/>
    <property type="evidence" value="ECO:0007669"/>
    <property type="project" value="UniProtKB-KW"/>
</dbReference>
<dbReference type="PIRSF" id="PIRSF004911">
    <property type="entry name" value="DUF160"/>
    <property type="match status" value="1"/>
</dbReference>
<evidence type="ECO:0000256" key="12">
    <source>
        <dbReference type="PIRSR" id="PIRSR603739-50"/>
    </source>
</evidence>
<evidence type="ECO:0000256" key="8">
    <source>
        <dbReference type="ARBA" id="ARBA00023004"/>
    </source>
</evidence>
<evidence type="ECO:0000259" key="13">
    <source>
        <dbReference type="PROSITE" id="PS51918"/>
    </source>
</evidence>
<dbReference type="CDD" id="cd01335">
    <property type="entry name" value="Radical_SAM"/>
    <property type="match status" value="1"/>
</dbReference>
<keyword evidence="15" id="KW-1185">Reference proteome</keyword>
<dbReference type="Pfam" id="PF12544">
    <property type="entry name" value="LAM_C"/>
    <property type="match status" value="1"/>
</dbReference>
<evidence type="ECO:0000256" key="5">
    <source>
        <dbReference type="ARBA" id="ARBA00022691"/>
    </source>
</evidence>
<dbReference type="InterPro" id="IPR007197">
    <property type="entry name" value="rSAM"/>
</dbReference>